<evidence type="ECO:0000256" key="1">
    <source>
        <dbReference type="ARBA" id="ARBA00022448"/>
    </source>
</evidence>
<dbReference type="InterPro" id="IPR027417">
    <property type="entry name" value="P-loop_NTPase"/>
</dbReference>
<dbReference type="InterPro" id="IPR003593">
    <property type="entry name" value="AAA+_ATPase"/>
</dbReference>
<dbReference type="OrthoDB" id="9809450at2"/>
<feature type="region of interest" description="Disordered" evidence="4">
    <location>
        <begin position="24"/>
        <end position="52"/>
    </location>
</feature>
<protein>
    <submittedName>
        <fullName evidence="6">ABC transporter ATP-binding protein</fullName>
    </submittedName>
</protein>
<dbReference type="AlphaFoldDB" id="A0A2Z4FNS8"/>
<sequence length="316" mass="34702">MGAGAGRIWGDALLCRQLERAHPDDAAGDLRRPGIRPARRPGDVRAAGRRGHSAIERVARPHRREIRAVSPQRRTPIDTLNADISGRVGPFELNLSLHLQGRPLALIGPNGAGKTTCLKMLLGIYRPSAGRIEVGRRVLFDAQQSVDLAPEDRRLGYMPQNYGLFDHMSVTGNIAFGMNSLGKSKVEIAHRVQQLLAELDISHLAERAPASLSGGEKQRVALARALAIDPCALLLDEPLAALDRGARRRTRDYLREYLGQLNLPTLIVTHDPADVHALCDRVVAIERGAQVQCGSVEQFRRAPKTPFLQDFFCPDL</sequence>
<proteinExistence type="predicted"/>
<evidence type="ECO:0000256" key="4">
    <source>
        <dbReference type="SAM" id="MobiDB-lite"/>
    </source>
</evidence>
<dbReference type="InterPro" id="IPR003439">
    <property type="entry name" value="ABC_transporter-like_ATP-bd"/>
</dbReference>
<dbReference type="SMART" id="SM00382">
    <property type="entry name" value="AAA"/>
    <property type="match status" value="1"/>
</dbReference>
<name>A0A2Z4FNS8_9DELT</name>
<evidence type="ECO:0000256" key="2">
    <source>
        <dbReference type="ARBA" id="ARBA00022741"/>
    </source>
</evidence>
<gene>
    <name evidence="6" type="ORF">DN745_13645</name>
</gene>
<dbReference type="InterPro" id="IPR050093">
    <property type="entry name" value="ABC_SmlMolc_Importer"/>
</dbReference>
<keyword evidence="7" id="KW-1185">Reference proteome</keyword>
<dbReference type="PANTHER" id="PTHR42781">
    <property type="entry name" value="SPERMIDINE/PUTRESCINE IMPORT ATP-BINDING PROTEIN POTA"/>
    <property type="match status" value="1"/>
</dbReference>
<dbReference type="Pfam" id="PF00005">
    <property type="entry name" value="ABC_tran"/>
    <property type="match status" value="1"/>
</dbReference>
<keyword evidence="1" id="KW-0813">Transport</keyword>
<evidence type="ECO:0000313" key="7">
    <source>
        <dbReference type="Proteomes" id="UP000249799"/>
    </source>
</evidence>
<dbReference type="SUPFAM" id="SSF52540">
    <property type="entry name" value="P-loop containing nucleoside triphosphate hydrolases"/>
    <property type="match status" value="1"/>
</dbReference>
<organism evidence="6 7">
    <name type="scientific">Bradymonas sediminis</name>
    <dbReference type="NCBI Taxonomy" id="1548548"/>
    <lineage>
        <taxon>Bacteria</taxon>
        <taxon>Deltaproteobacteria</taxon>
        <taxon>Bradymonadales</taxon>
        <taxon>Bradymonadaceae</taxon>
        <taxon>Bradymonas</taxon>
    </lineage>
</organism>
<dbReference type="GO" id="GO:0005524">
    <property type="term" value="F:ATP binding"/>
    <property type="evidence" value="ECO:0007669"/>
    <property type="project" value="UniProtKB-KW"/>
</dbReference>
<dbReference type="GO" id="GO:0016887">
    <property type="term" value="F:ATP hydrolysis activity"/>
    <property type="evidence" value="ECO:0007669"/>
    <property type="project" value="InterPro"/>
</dbReference>
<dbReference type="PROSITE" id="PS50893">
    <property type="entry name" value="ABC_TRANSPORTER_2"/>
    <property type="match status" value="1"/>
</dbReference>
<reference evidence="6 7" key="1">
    <citation type="submission" date="2018-06" db="EMBL/GenBank/DDBJ databases">
        <title>Lujinxingia sediminis gen. nov. sp. nov., a new facultative anaerobic member of the class Deltaproteobacteria, and proposal of Lujinxingaceae fam. nov.</title>
        <authorList>
            <person name="Guo L.-Y."/>
            <person name="Li C.-M."/>
            <person name="Wang S."/>
            <person name="Du Z.-J."/>
        </authorList>
    </citation>
    <scope>NUCLEOTIDE SEQUENCE [LARGE SCALE GENOMIC DNA]</scope>
    <source>
        <strain evidence="6 7">FA350</strain>
    </source>
</reference>
<dbReference type="PANTHER" id="PTHR42781:SF4">
    <property type="entry name" value="SPERMIDINE_PUTRESCINE IMPORT ATP-BINDING PROTEIN POTA"/>
    <property type="match status" value="1"/>
</dbReference>
<keyword evidence="3 6" id="KW-0067">ATP-binding</keyword>
<dbReference type="KEGG" id="bsed:DN745_13645"/>
<evidence type="ECO:0000259" key="5">
    <source>
        <dbReference type="PROSITE" id="PS50893"/>
    </source>
</evidence>
<evidence type="ECO:0000256" key="3">
    <source>
        <dbReference type="ARBA" id="ARBA00022840"/>
    </source>
</evidence>
<evidence type="ECO:0000313" key="6">
    <source>
        <dbReference type="EMBL" id="AWV90314.1"/>
    </source>
</evidence>
<dbReference type="PROSITE" id="PS00211">
    <property type="entry name" value="ABC_TRANSPORTER_1"/>
    <property type="match status" value="1"/>
</dbReference>
<dbReference type="Gene3D" id="3.40.50.300">
    <property type="entry name" value="P-loop containing nucleotide triphosphate hydrolases"/>
    <property type="match status" value="1"/>
</dbReference>
<accession>A0A2Z4FNS8</accession>
<keyword evidence="2" id="KW-0547">Nucleotide-binding</keyword>
<dbReference type="EMBL" id="CP030032">
    <property type="protein sequence ID" value="AWV90314.1"/>
    <property type="molecule type" value="Genomic_DNA"/>
</dbReference>
<feature type="domain" description="ABC transporter" evidence="5">
    <location>
        <begin position="66"/>
        <end position="312"/>
    </location>
</feature>
<dbReference type="Proteomes" id="UP000249799">
    <property type="component" value="Chromosome"/>
</dbReference>
<dbReference type="InterPro" id="IPR017871">
    <property type="entry name" value="ABC_transporter-like_CS"/>
</dbReference>